<evidence type="ECO:0000313" key="2">
    <source>
        <dbReference type="EnsemblPlants" id="OB04G12060.1"/>
    </source>
</evidence>
<feature type="region of interest" description="Disordered" evidence="1">
    <location>
        <begin position="1"/>
        <end position="57"/>
    </location>
</feature>
<name>J3LVN1_ORYBR</name>
<dbReference type="Proteomes" id="UP000006038">
    <property type="component" value="Chromosome 4"/>
</dbReference>
<protein>
    <submittedName>
        <fullName evidence="2">Uncharacterized protein</fullName>
    </submittedName>
</protein>
<evidence type="ECO:0000256" key="1">
    <source>
        <dbReference type="SAM" id="MobiDB-lite"/>
    </source>
</evidence>
<organism evidence="2">
    <name type="scientific">Oryza brachyantha</name>
    <name type="common">malo sina</name>
    <dbReference type="NCBI Taxonomy" id="4533"/>
    <lineage>
        <taxon>Eukaryota</taxon>
        <taxon>Viridiplantae</taxon>
        <taxon>Streptophyta</taxon>
        <taxon>Embryophyta</taxon>
        <taxon>Tracheophyta</taxon>
        <taxon>Spermatophyta</taxon>
        <taxon>Magnoliopsida</taxon>
        <taxon>Liliopsida</taxon>
        <taxon>Poales</taxon>
        <taxon>Poaceae</taxon>
        <taxon>BOP clade</taxon>
        <taxon>Oryzoideae</taxon>
        <taxon>Oryzeae</taxon>
        <taxon>Oryzinae</taxon>
        <taxon>Oryza</taxon>
    </lineage>
</organism>
<dbReference type="EnsemblPlants" id="OB04G12060.1">
    <property type="protein sequence ID" value="OB04G12060.1"/>
    <property type="gene ID" value="OB04G12060"/>
</dbReference>
<accession>J3LVN1</accession>
<dbReference type="Gramene" id="OB04G12060.1">
    <property type="protein sequence ID" value="OB04G12060.1"/>
    <property type="gene ID" value="OB04G12060"/>
</dbReference>
<evidence type="ECO:0000313" key="3">
    <source>
        <dbReference type="Proteomes" id="UP000006038"/>
    </source>
</evidence>
<dbReference type="AlphaFoldDB" id="J3LVN1"/>
<reference evidence="2" key="2">
    <citation type="submission" date="2013-04" db="UniProtKB">
        <authorList>
            <consortium name="EnsemblPlants"/>
        </authorList>
    </citation>
    <scope>IDENTIFICATION</scope>
</reference>
<feature type="region of interest" description="Disordered" evidence="1">
    <location>
        <begin position="134"/>
        <end position="197"/>
    </location>
</feature>
<reference evidence="2" key="1">
    <citation type="journal article" date="2013" name="Nat. Commun.">
        <title>Whole-genome sequencing of Oryza brachyantha reveals mechanisms underlying Oryza genome evolution.</title>
        <authorList>
            <person name="Chen J."/>
            <person name="Huang Q."/>
            <person name="Gao D."/>
            <person name="Wang J."/>
            <person name="Lang Y."/>
            <person name="Liu T."/>
            <person name="Li B."/>
            <person name="Bai Z."/>
            <person name="Luis Goicoechea J."/>
            <person name="Liang C."/>
            <person name="Chen C."/>
            <person name="Zhang W."/>
            <person name="Sun S."/>
            <person name="Liao Y."/>
            <person name="Zhang X."/>
            <person name="Yang L."/>
            <person name="Song C."/>
            <person name="Wang M."/>
            <person name="Shi J."/>
            <person name="Liu G."/>
            <person name="Liu J."/>
            <person name="Zhou H."/>
            <person name="Zhou W."/>
            <person name="Yu Q."/>
            <person name="An N."/>
            <person name="Chen Y."/>
            <person name="Cai Q."/>
            <person name="Wang B."/>
            <person name="Liu B."/>
            <person name="Min J."/>
            <person name="Huang Y."/>
            <person name="Wu H."/>
            <person name="Li Z."/>
            <person name="Zhang Y."/>
            <person name="Yin Y."/>
            <person name="Song W."/>
            <person name="Jiang J."/>
            <person name="Jackson S.A."/>
            <person name="Wing R.A."/>
            <person name="Wang J."/>
            <person name="Chen M."/>
        </authorList>
    </citation>
    <scope>NUCLEOTIDE SEQUENCE [LARGE SCALE GENOMIC DNA]</scope>
    <source>
        <strain evidence="2">cv. IRGC 101232</strain>
    </source>
</reference>
<sequence>MSAASSTSSTGSWQRWSDLRESVDPAPSFKSRGGEGTGGVGDGDSSELVDSKDEADETVRAIHGTPDLNYSCARCPHGSPQSSLIYAPGEHRAGELWPYGPNKASAYPWTGEVRWNSKARAVEVIGHADAVAIHGAQKPARSRPPPINGASPVSARKRRRGREGSIFLEQASSGRVRQTRGGDGRDMAVAGVDEQVG</sequence>
<proteinExistence type="predicted"/>
<feature type="compositionally biased region" description="Low complexity" evidence="1">
    <location>
        <begin position="1"/>
        <end position="12"/>
    </location>
</feature>
<keyword evidence="3" id="KW-1185">Reference proteome</keyword>
<dbReference type="HOGENOM" id="CLU_1386090_0_0_1"/>